<dbReference type="AlphaFoldDB" id="A0A1W0WXT9"/>
<keyword evidence="1" id="KW-0521">NADP</keyword>
<comment type="similarity">
    <text evidence="1">Belongs to the fatty acyl-CoA reductase family.</text>
</comment>
<feature type="domain" description="Thioester reductase (TE)" evidence="2">
    <location>
        <begin position="1"/>
        <end position="90"/>
    </location>
</feature>
<dbReference type="EC" id="1.2.1.84" evidence="1"/>
<dbReference type="PANTHER" id="PTHR11011:SF45">
    <property type="entry name" value="FATTY ACYL-COA REDUCTASE CG8306-RELATED"/>
    <property type="match status" value="1"/>
</dbReference>
<protein>
    <recommendedName>
        <fullName evidence="1">Fatty acyl-CoA reductase</fullName>
        <ecNumber evidence="1">1.2.1.84</ecNumber>
    </recommendedName>
</protein>
<name>A0A1W0WXT9_HYPEX</name>
<comment type="caution">
    <text evidence="3">The sequence shown here is derived from an EMBL/GenBank/DDBJ whole genome shotgun (WGS) entry which is preliminary data.</text>
</comment>
<dbReference type="InterPro" id="IPR026055">
    <property type="entry name" value="FAR"/>
</dbReference>
<keyword evidence="4" id="KW-1185">Reference proteome</keyword>
<dbReference type="GO" id="GO:0080019">
    <property type="term" value="F:alcohol-forming very long-chain fatty acyl-CoA reductase activity"/>
    <property type="evidence" value="ECO:0007669"/>
    <property type="project" value="InterPro"/>
</dbReference>
<dbReference type="OrthoDB" id="429813at2759"/>
<keyword evidence="1" id="KW-0560">Oxidoreductase</keyword>
<dbReference type="GO" id="GO:0102965">
    <property type="term" value="F:alcohol-forming long-chain fatty acyl-CoA reductase activity"/>
    <property type="evidence" value="ECO:0007669"/>
    <property type="project" value="UniProtKB-EC"/>
</dbReference>
<dbReference type="InterPro" id="IPR013120">
    <property type="entry name" value="FAR_NAD-bd"/>
</dbReference>
<dbReference type="Gene3D" id="3.40.50.720">
    <property type="entry name" value="NAD(P)-binding Rossmann-like Domain"/>
    <property type="match status" value="1"/>
</dbReference>
<keyword evidence="1" id="KW-0444">Lipid biosynthesis</keyword>
<evidence type="ECO:0000256" key="1">
    <source>
        <dbReference type="RuleBase" id="RU363097"/>
    </source>
</evidence>
<dbReference type="PANTHER" id="PTHR11011">
    <property type="entry name" value="MALE STERILITY PROTEIN 2-RELATED"/>
    <property type="match status" value="1"/>
</dbReference>
<dbReference type="GO" id="GO:0035336">
    <property type="term" value="P:long-chain fatty-acyl-CoA metabolic process"/>
    <property type="evidence" value="ECO:0007669"/>
    <property type="project" value="TreeGrafter"/>
</dbReference>
<comment type="function">
    <text evidence="1">Catalyzes the reduction of fatty acyl-CoA to fatty alcohols.</text>
</comment>
<comment type="catalytic activity">
    <reaction evidence="1">
        <text>a long-chain fatty acyl-CoA + 2 NADPH + 2 H(+) = a long-chain primary fatty alcohol + 2 NADP(+) + CoA</text>
        <dbReference type="Rhea" id="RHEA:52716"/>
        <dbReference type="ChEBI" id="CHEBI:15378"/>
        <dbReference type="ChEBI" id="CHEBI:57287"/>
        <dbReference type="ChEBI" id="CHEBI:57783"/>
        <dbReference type="ChEBI" id="CHEBI:58349"/>
        <dbReference type="ChEBI" id="CHEBI:77396"/>
        <dbReference type="ChEBI" id="CHEBI:83139"/>
        <dbReference type="EC" id="1.2.1.84"/>
    </reaction>
</comment>
<dbReference type="Pfam" id="PF07993">
    <property type="entry name" value="NAD_binding_4"/>
    <property type="match status" value="1"/>
</dbReference>
<evidence type="ECO:0000313" key="4">
    <source>
        <dbReference type="Proteomes" id="UP000192578"/>
    </source>
</evidence>
<evidence type="ECO:0000313" key="3">
    <source>
        <dbReference type="EMBL" id="OQV19983.1"/>
    </source>
</evidence>
<dbReference type="EMBL" id="MTYJ01000034">
    <property type="protein sequence ID" value="OQV19983.1"/>
    <property type="molecule type" value="Genomic_DNA"/>
</dbReference>
<evidence type="ECO:0000259" key="2">
    <source>
        <dbReference type="Pfam" id="PF07993"/>
    </source>
</evidence>
<sequence length="115" mass="13166">MRQLEAIVHVSTAYSNCHLKKIEEKIYPSPFEPNQLMDALQKRNTALLPKCGWDEGVLKAMTPGLIPPWPNTYTYAKALAETIIISDGRNRFSPVFNCRRCHAFSLSWIYRPLSV</sequence>
<keyword evidence="1" id="KW-0443">Lipid metabolism</keyword>
<dbReference type="Proteomes" id="UP000192578">
    <property type="component" value="Unassembled WGS sequence"/>
</dbReference>
<reference evidence="4" key="1">
    <citation type="submission" date="2017-01" db="EMBL/GenBank/DDBJ databases">
        <title>Comparative genomics of anhydrobiosis in the tardigrade Hypsibius dujardini.</title>
        <authorList>
            <person name="Yoshida Y."/>
            <person name="Koutsovoulos G."/>
            <person name="Laetsch D."/>
            <person name="Stevens L."/>
            <person name="Kumar S."/>
            <person name="Horikawa D."/>
            <person name="Ishino K."/>
            <person name="Komine S."/>
            <person name="Tomita M."/>
            <person name="Blaxter M."/>
            <person name="Arakawa K."/>
        </authorList>
    </citation>
    <scope>NUCLEOTIDE SEQUENCE [LARGE SCALE GENOMIC DNA]</scope>
    <source>
        <strain evidence="4">Z151</strain>
    </source>
</reference>
<dbReference type="GO" id="GO:0005777">
    <property type="term" value="C:peroxisome"/>
    <property type="evidence" value="ECO:0007669"/>
    <property type="project" value="TreeGrafter"/>
</dbReference>
<accession>A0A1W0WXT9</accession>
<organism evidence="3 4">
    <name type="scientific">Hypsibius exemplaris</name>
    <name type="common">Freshwater tardigrade</name>
    <dbReference type="NCBI Taxonomy" id="2072580"/>
    <lineage>
        <taxon>Eukaryota</taxon>
        <taxon>Metazoa</taxon>
        <taxon>Ecdysozoa</taxon>
        <taxon>Tardigrada</taxon>
        <taxon>Eutardigrada</taxon>
        <taxon>Parachela</taxon>
        <taxon>Hypsibioidea</taxon>
        <taxon>Hypsibiidae</taxon>
        <taxon>Hypsibius</taxon>
    </lineage>
</organism>
<proteinExistence type="inferred from homology"/>
<gene>
    <name evidence="3" type="ORF">BV898_05987</name>
</gene>